<name>A0A380T8N2_9PSED</name>
<sequence length="195" mass="21533">MHAPTLQRRTVPGSAQPPQIRLICLACSQDHLSQYRAWSVALNDHIELVTVNVLAYGDLTRPLPLQNNPTLIATLVERLQVYLHKPHALFGQGVGAQLAFALARNTEQLHPGQTRHLFVSTSDSPSADAGEAPAGLKVPVTALYPSGYLPRMLGWHDYSCREIELIELPDDQGEAPRFNQRLIQIINTHLGLLSL</sequence>
<dbReference type="AlphaFoldDB" id="A0A380T8N2"/>
<dbReference type="Proteomes" id="UP000255177">
    <property type="component" value="Unassembled WGS sequence"/>
</dbReference>
<protein>
    <recommendedName>
        <fullName evidence="2">Thioesterase domain-containing protein</fullName>
    </recommendedName>
</protein>
<dbReference type="InterPro" id="IPR001031">
    <property type="entry name" value="Thioesterase"/>
</dbReference>
<dbReference type="RefSeq" id="WP_115089500.1">
    <property type="nucleotide sequence ID" value="NZ_CBCSFG010000042.1"/>
</dbReference>
<accession>A0A380T8N2</accession>
<proteinExistence type="inferred from homology"/>
<comment type="similarity">
    <text evidence="1">Belongs to the thioesterase family.</text>
</comment>
<dbReference type="PANTHER" id="PTHR11487:SF0">
    <property type="entry name" value="S-ACYL FATTY ACID SYNTHASE THIOESTERASE, MEDIUM CHAIN"/>
    <property type="match status" value="1"/>
</dbReference>
<evidence type="ECO:0000313" key="3">
    <source>
        <dbReference type="EMBL" id="SUQ65910.1"/>
    </source>
</evidence>
<organism evidence="3 4">
    <name type="scientific">Pseudomonas wadenswilerensis</name>
    <dbReference type="NCBI Taxonomy" id="1785161"/>
    <lineage>
        <taxon>Bacteria</taxon>
        <taxon>Pseudomonadati</taxon>
        <taxon>Pseudomonadota</taxon>
        <taxon>Gammaproteobacteria</taxon>
        <taxon>Pseudomonadales</taxon>
        <taxon>Pseudomonadaceae</taxon>
        <taxon>Pseudomonas</taxon>
    </lineage>
</organism>
<dbReference type="InterPro" id="IPR012223">
    <property type="entry name" value="TEII"/>
</dbReference>
<dbReference type="Gene3D" id="3.40.50.1820">
    <property type="entry name" value="alpha/beta hydrolase"/>
    <property type="match status" value="1"/>
</dbReference>
<dbReference type="InterPro" id="IPR029058">
    <property type="entry name" value="AB_hydrolase_fold"/>
</dbReference>
<gene>
    <name evidence="3" type="ORF">CCOS864_05388</name>
</gene>
<keyword evidence="4" id="KW-1185">Reference proteome</keyword>
<dbReference type="GO" id="GO:0008610">
    <property type="term" value="P:lipid biosynthetic process"/>
    <property type="evidence" value="ECO:0007669"/>
    <property type="project" value="TreeGrafter"/>
</dbReference>
<evidence type="ECO:0000259" key="2">
    <source>
        <dbReference type="Pfam" id="PF00975"/>
    </source>
</evidence>
<evidence type="ECO:0000256" key="1">
    <source>
        <dbReference type="ARBA" id="ARBA00007169"/>
    </source>
</evidence>
<dbReference type="PANTHER" id="PTHR11487">
    <property type="entry name" value="THIOESTERASE"/>
    <property type="match status" value="1"/>
</dbReference>
<evidence type="ECO:0000313" key="4">
    <source>
        <dbReference type="Proteomes" id="UP000255177"/>
    </source>
</evidence>
<reference evidence="4" key="1">
    <citation type="submission" date="2018-07" db="EMBL/GenBank/DDBJ databases">
        <authorList>
            <person name="Blom J."/>
        </authorList>
    </citation>
    <scope>NUCLEOTIDE SEQUENCE [LARGE SCALE GENOMIC DNA]</scope>
    <source>
        <strain evidence="4">CCOS 864</strain>
    </source>
</reference>
<dbReference type="Pfam" id="PF00975">
    <property type="entry name" value="Thioesterase"/>
    <property type="match status" value="1"/>
</dbReference>
<dbReference type="SUPFAM" id="SSF53474">
    <property type="entry name" value="alpha/beta-Hydrolases"/>
    <property type="match status" value="1"/>
</dbReference>
<feature type="domain" description="Thioesterase" evidence="2">
    <location>
        <begin position="22"/>
        <end position="134"/>
    </location>
</feature>
<dbReference type="EMBL" id="UIDD01000012">
    <property type="protein sequence ID" value="SUQ65910.1"/>
    <property type="molecule type" value="Genomic_DNA"/>
</dbReference>